<comment type="caution">
    <text evidence="2">The sequence shown here is derived from an EMBL/GenBank/DDBJ whole genome shotgun (WGS) entry which is preliminary data.</text>
</comment>
<gene>
    <name evidence="2" type="ORF">NDU88_002571</name>
</gene>
<feature type="compositionally biased region" description="Polar residues" evidence="1">
    <location>
        <begin position="106"/>
        <end position="129"/>
    </location>
</feature>
<name>A0AAV7M1C9_PLEWA</name>
<dbReference type="Proteomes" id="UP001066276">
    <property type="component" value="Chromosome 10"/>
</dbReference>
<feature type="region of interest" description="Disordered" evidence="1">
    <location>
        <begin position="81"/>
        <end position="164"/>
    </location>
</feature>
<evidence type="ECO:0000313" key="2">
    <source>
        <dbReference type="EMBL" id="KAJ1097452.1"/>
    </source>
</evidence>
<reference evidence="2" key="1">
    <citation type="journal article" date="2022" name="bioRxiv">
        <title>Sequencing and chromosome-scale assembly of the giantPleurodeles waltlgenome.</title>
        <authorList>
            <person name="Brown T."/>
            <person name="Elewa A."/>
            <person name="Iarovenko S."/>
            <person name="Subramanian E."/>
            <person name="Araus A.J."/>
            <person name="Petzold A."/>
            <person name="Susuki M."/>
            <person name="Suzuki K.-i.T."/>
            <person name="Hayashi T."/>
            <person name="Toyoda A."/>
            <person name="Oliveira C."/>
            <person name="Osipova E."/>
            <person name="Leigh N.D."/>
            <person name="Simon A."/>
            <person name="Yun M.H."/>
        </authorList>
    </citation>
    <scope>NUCLEOTIDE SEQUENCE</scope>
    <source>
        <strain evidence="2">20211129_DDA</strain>
        <tissue evidence="2">Liver</tissue>
    </source>
</reference>
<evidence type="ECO:0000313" key="3">
    <source>
        <dbReference type="Proteomes" id="UP001066276"/>
    </source>
</evidence>
<dbReference type="EMBL" id="JANPWB010000014">
    <property type="protein sequence ID" value="KAJ1097452.1"/>
    <property type="molecule type" value="Genomic_DNA"/>
</dbReference>
<sequence length="164" mass="16546">MCFAFQSGLNWLSGAGQGCTILPSGSSAQSAAGGEDRRGSNLGTQLRLFRLPPPSQLPCSVTQFSSAACAVTEAPLAQATSHLQAALSHGPRGRKAASSPMRGAPRSTSATSRGTNFQCGLRSRNATPPQQYPGGSTPGSLGSLSLPASDSSCGGAARPPFTPN</sequence>
<protein>
    <submittedName>
        <fullName evidence="2">Uncharacterized protein</fullName>
    </submittedName>
</protein>
<proteinExistence type="predicted"/>
<organism evidence="2 3">
    <name type="scientific">Pleurodeles waltl</name>
    <name type="common">Iberian ribbed newt</name>
    <dbReference type="NCBI Taxonomy" id="8319"/>
    <lineage>
        <taxon>Eukaryota</taxon>
        <taxon>Metazoa</taxon>
        <taxon>Chordata</taxon>
        <taxon>Craniata</taxon>
        <taxon>Vertebrata</taxon>
        <taxon>Euteleostomi</taxon>
        <taxon>Amphibia</taxon>
        <taxon>Batrachia</taxon>
        <taxon>Caudata</taxon>
        <taxon>Salamandroidea</taxon>
        <taxon>Salamandridae</taxon>
        <taxon>Pleurodelinae</taxon>
        <taxon>Pleurodeles</taxon>
    </lineage>
</organism>
<feature type="compositionally biased region" description="Low complexity" evidence="1">
    <location>
        <begin position="133"/>
        <end position="154"/>
    </location>
</feature>
<accession>A0AAV7M1C9</accession>
<evidence type="ECO:0000256" key="1">
    <source>
        <dbReference type="SAM" id="MobiDB-lite"/>
    </source>
</evidence>
<dbReference type="AlphaFoldDB" id="A0AAV7M1C9"/>
<keyword evidence="3" id="KW-1185">Reference proteome</keyword>